<gene>
    <name evidence="13" type="ORF">H9660_14830</name>
</gene>
<dbReference type="InterPro" id="IPR001926">
    <property type="entry name" value="TrpB-like_PALP"/>
</dbReference>
<evidence type="ECO:0000256" key="1">
    <source>
        <dbReference type="ARBA" id="ARBA00001274"/>
    </source>
</evidence>
<evidence type="ECO:0000256" key="6">
    <source>
        <dbReference type="ARBA" id="ARBA00012096"/>
    </source>
</evidence>
<dbReference type="NCBIfam" id="TIGR01127">
    <property type="entry name" value="ilvA_1Cterm"/>
    <property type="match status" value="1"/>
</dbReference>
<dbReference type="CDD" id="cd04886">
    <property type="entry name" value="ACT_ThrD-II-like"/>
    <property type="match status" value="1"/>
</dbReference>
<evidence type="ECO:0000256" key="5">
    <source>
        <dbReference type="ARBA" id="ARBA00011447"/>
    </source>
</evidence>
<dbReference type="InterPro" id="IPR050147">
    <property type="entry name" value="Ser/Thr_Dehydratase"/>
</dbReference>
<dbReference type="PROSITE" id="PS51671">
    <property type="entry name" value="ACT"/>
    <property type="match status" value="1"/>
</dbReference>
<evidence type="ECO:0000256" key="3">
    <source>
        <dbReference type="ARBA" id="ARBA00004958"/>
    </source>
</evidence>
<dbReference type="CDD" id="cd01562">
    <property type="entry name" value="Thr-dehyd"/>
    <property type="match status" value="1"/>
</dbReference>
<dbReference type="Pfam" id="PF00291">
    <property type="entry name" value="PALP"/>
    <property type="match status" value="1"/>
</dbReference>
<keyword evidence="11" id="KW-0547">Nucleotide-binding</keyword>
<keyword evidence="8" id="KW-0021">Allosteric enzyme</keyword>
<name>A0ABR8Q7L3_9CLOT</name>
<proteinExistence type="inferred from homology"/>
<comment type="function">
    <text evidence="11">Catalyzes the anaerobic formation of alpha-ketobutyrate and ammonia from threonine in a two-step reaction. The first step involved a dehydration of threonine and a production of enamine intermediates (aminocrotonate), which tautomerizes to its imine form (iminobutyrate). Both intermediates are unstable and short-lived. The second step is the nonenzymatic hydrolysis of the enamine/imine intermediates to form 2-ketobutyrate and free ammonia. In the low water environment of the cell, the second step is accelerated by RidA.</text>
</comment>
<dbReference type="PANTHER" id="PTHR48078">
    <property type="entry name" value="THREONINE DEHYDRATASE, MITOCHONDRIAL-RELATED"/>
    <property type="match status" value="1"/>
</dbReference>
<evidence type="ECO:0000256" key="2">
    <source>
        <dbReference type="ARBA" id="ARBA00001933"/>
    </source>
</evidence>
<dbReference type="PROSITE" id="PS00165">
    <property type="entry name" value="DEHYDRATASE_SER_THR"/>
    <property type="match status" value="1"/>
</dbReference>
<comment type="caution">
    <text evidence="13">The sequence shown here is derived from an EMBL/GenBank/DDBJ whole genome shotgun (WGS) entry which is preliminary data.</text>
</comment>
<dbReference type="SUPFAM" id="SSF53686">
    <property type="entry name" value="Tryptophan synthase beta subunit-like PLP-dependent enzymes"/>
    <property type="match status" value="1"/>
</dbReference>
<keyword evidence="9 11" id="KW-0663">Pyridoxal phosphate</keyword>
<evidence type="ECO:0000313" key="13">
    <source>
        <dbReference type="EMBL" id="MBD7916416.1"/>
    </source>
</evidence>
<evidence type="ECO:0000256" key="8">
    <source>
        <dbReference type="ARBA" id="ARBA00022533"/>
    </source>
</evidence>
<dbReference type="InterPro" id="IPR000634">
    <property type="entry name" value="Ser/Thr_deHydtase_PyrdxlP-BS"/>
</dbReference>
<accession>A0ABR8Q7L3</accession>
<keyword evidence="10 11" id="KW-0456">Lyase</keyword>
<evidence type="ECO:0000256" key="10">
    <source>
        <dbReference type="ARBA" id="ARBA00023239"/>
    </source>
</evidence>
<dbReference type="InterPro" id="IPR044561">
    <property type="entry name" value="ACT_ThrD-II-like"/>
</dbReference>
<dbReference type="EC" id="4.3.1.19" evidence="6 11"/>
<comment type="pathway">
    <text evidence="3 11">Amino-acid degradation; L-threonine degradation via propanoate pathway; propanoate from L-threonine: step 1/4.</text>
</comment>
<reference evidence="13 14" key="1">
    <citation type="submission" date="2020-08" db="EMBL/GenBank/DDBJ databases">
        <title>A Genomic Blueprint of the Chicken Gut Microbiome.</title>
        <authorList>
            <person name="Gilroy R."/>
            <person name="Ravi A."/>
            <person name="Getino M."/>
            <person name="Pursley I."/>
            <person name="Horton D.L."/>
            <person name="Alikhan N.-F."/>
            <person name="Baker D."/>
            <person name="Gharbi K."/>
            <person name="Hall N."/>
            <person name="Watson M."/>
            <person name="Adriaenssens E.M."/>
            <person name="Foster-Nyarko E."/>
            <person name="Jarju S."/>
            <person name="Secka A."/>
            <person name="Antonio M."/>
            <person name="Oren A."/>
            <person name="Chaudhuri R."/>
            <person name="La Ragione R.M."/>
            <person name="Hildebrand F."/>
            <person name="Pallen M.J."/>
        </authorList>
    </citation>
    <scope>NUCLEOTIDE SEQUENCE [LARGE SCALE GENOMIC DNA]</scope>
    <source>
        <strain evidence="13 14">Sa3CUN1</strain>
    </source>
</reference>
<sequence>MHLNEIKLARETIKDIINKTPILYSPIFSKINNCSVYLKCENLQITGAYKIRGALNKIRSLSDEEKSRGVVCSSAGNHAQGVAYASTLLGVNSTIIMPKNTPYLKVQATKDFGGNVILHGTCYDDSFLKAKEIESTNNSIFIHPFNDISVIYGQGTIALEILEEIDDVDVIICPIGGGGLISGVALAAKSIKPDIKIIGVQADGANAMEQSFKNHKLISLNSVNTIADGIAVKCPGQLTYNIIREYVDEIITVSDKEIAEAFLILCEKHKLLAEASGAASLTALKKLNLNNKKVISVISGGNIDMLTISSLISDGLVERGRLFCFSVELPDTPGQLQQISSILSELDANVVQLEHNQFKASNRLKNVLLEVTVETNGIEHIELIKSTFIENGFKINQMY</sequence>
<dbReference type="PANTHER" id="PTHR48078:SF6">
    <property type="entry name" value="L-THREONINE DEHYDRATASE CATABOLIC TDCB"/>
    <property type="match status" value="1"/>
</dbReference>
<evidence type="ECO:0000256" key="7">
    <source>
        <dbReference type="ARBA" id="ARBA00022248"/>
    </source>
</evidence>
<protein>
    <recommendedName>
        <fullName evidence="7 11">L-threonine dehydratase catabolic TdcB</fullName>
        <ecNumber evidence="6 11">4.3.1.19</ecNumber>
    </recommendedName>
    <alternativeName>
        <fullName evidence="11">Threonine deaminase</fullName>
    </alternativeName>
</protein>
<comment type="catalytic activity">
    <reaction evidence="1 11">
        <text>L-threonine = 2-oxobutanoate + NH4(+)</text>
        <dbReference type="Rhea" id="RHEA:22108"/>
        <dbReference type="ChEBI" id="CHEBI:16763"/>
        <dbReference type="ChEBI" id="CHEBI:28938"/>
        <dbReference type="ChEBI" id="CHEBI:57926"/>
        <dbReference type="EC" id="4.3.1.19"/>
    </reaction>
</comment>
<dbReference type="Proteomes" id="UP000640335">
    <property type="component" value="Unassembled WGS sequence"/>
</dbReference>
<dbReference type="InterPro" id="IPR002912">
    <property type="entry name" value="ACT_dom"/>
</dbReference>
<evidence type="ECO:0000256" key="11">
    <source>
        <dbReference type="RuleBase" id="RU363083"/>
    </source>
</evidence>
<evidence type="ECO:0000259" key="12">
    <source>
        <dbReference type="PROSITE" id="PS51671"/>
    </source>
</evidence>
<dbReference type="InterPro" id="IPR036052">
    <property type="entry name" value="TrpB-like_PALP_sf"/>
</dbReference>
<organism evidence="13 14">
    <name type="scientific">Clostridium gallinarum</name>
    <dbReference type="NCBI Taxonomy" id="2762246"/>
    <lineage>
        <taxon>Bacteria</taxon>
        <taxon>Bacillati</taxon>
        <taxon>Bacillota</taxon>
        <taxon>Clostridia</taxon>
        <taxon>Eubacteriales</taxon>
        <taxon>Clostridiaceae</taxon>
        <taxon>Clostridium</taxon>
    </lineage>
</organism>
<dbReference type="EMBL" id="JACSQZ010000080">
    <property type="protein sequence ID" value="MBD7916416.1"/>
    <property type="molecule type" value="Genomic_DNA"/>
</dbReference>
<dbReference type="Gene3D" id="3.40.50.1100">
    <property type="match status" value="2"/>
</dbReference>
<comment type="subunit">
    <text evidence="5 11">In the native structure, TdcB is in a dimeric form, whereas in the TdcB-AMP complex, it exists in a tetrameric form (dimer of dimers).</text>
</comment>
<keyword evidence="14" id="KW-1185">Reference proteome</keyword>
<dbReference type="InterPro" id="IPR005789">
    <property type="entry name" value="Thr_deHydtase_catblc"/>
</dbReference>
<evidence type="ECO:0000313" key="14">
    <source>
        <dbReference type="Proteomes" id="UP000640335"/>
    </source>
</evidence>
<evidence type="ECO:0000256" key="9">
    <source>
        <dbReference type="ARBA" id="ARBA00022898"/>
    </source>
</evidence>
<feature type="domain" description="ACT" evidence="12">
    <location>
        <begin position="324"/>
        <end position="399"/>
    </location>
</feature>
<evidence type="ECO:0000256" key="4">
    <source>
        <dbReference type="ARBA" id="ARBA00010869"/>
    </source>
</evidence>
<comment type="cofactor">
    <cofactor evidence="2 11">
        <name>pyridoxal 5'-phosphate</name>
        <dbReference type="ChEBI" id="CHEBI:597326"/>
    </cofactor>
</comment>
<comment type="similarity">
    <text evidence="4 11">Belongs to the serine/threonine dehydratase family.</text>
</comment>
<dbReference type="RefSeq" id="WP_191751158.1">
    <property type="nucleotide sequence ID" value="NZ_JACSQZ010000080.1"/>
</dbReference>
<dbReference type="GO" id="GO:0004794">
    <property type="term" value="F:threonine deaminase activity"/>
    <property type="evidence" value="ECO:0007669"/>
    <property type="project" value="UniProtKB-EC"/>
</dbReference>